<evidence type="ECO:0000259" key="4">
    <source>
        <dbReference type="PROSITE" id="PS00662"/>
    </source>
</evidence>
<dbReference type="PANTHER" id="PTHR30258">
    <property type="entry name" value="TYPE II SECRETION SYSTEM PROTEIN GSPE-RELATED"/>
    <property type="match status" value="1"/>
</dbReference>
<dbReference type="GO" id="GO:0005886">
    <property type="term" value="C:plasma membrane"/>
    <property type="evidence" value="ECO:0007669"/>
    <property type="project" value="TreeGrafter"/>
</dbReference>
<comment type="similarity">
    <text evidence="1">Belongs to the GSP E family.</text>
</comment>
<proteinExistence type="inferred from homology"/>
<keyword evidence="3" id="KW-0067">ATP-binding</keyword>
<organism evidence="5 6">
    <name type="scientific">Candidatus Zambryskibacteria bacterium RIFCSPLOWO2_12_FULL_39_23</name>
    <dbReference type="NCBI Taxonomy" id="1802776"/>
    <lineage>
        <taxon>Bacteria</taxon>
        <taxon>Candidatus Zambryskiibacteriota</taxon>
    </lineage>
</organism>
<dbReference type="CDD" id="cd01129">
    <property type="entry name" value="PulE-GspE-like"/>
    <property type="match status" value="1"/>
</dbReference>
<dbReference type="Pfam" id="PF00437">
    <property type="entry name" value="T2SSE"/>
    <property type="match status" value="1"/>
</dbReference>
<dbReference type="AlphaFoldDB" id="A0A1G2URX5"/>
<dbReference type="InterPro" id="IPR003593">
    <property type="entry name" value="AAA+_ATPase"/>
</dbReference>
<protein>
    <recommendedName>
        <fullName evidence="4">Bacterial type II secretion system protein E domain-containing protein</fullName>
    </recommendedName>
</protein>
<dbReference type="Gene3D" id="3.30.450.90">
    <property type="match status" value="1"/>
</dbReference>
<dbReference type="GO" id="GO:0005524">
    <property type="term" value="F:ATP binding"/>
    <property type="evidence" value="ECO:0007669"/>
    <property type="project" value="UniProtKB-KW"/>
</dbReference>
<dbReference type="GO" id="GO:0016887">
    <property type="term" value="F:ATP hydrolysis activity"/>
    <property type="evidence" value="ECO:0007669"/>
    <property type="project" value="TreeGrafter"/>
</dbReference>
<feature type="domain" description="Bacterial type II secretion system protein E" evidence="4">
    <location>
        <begin position="247"/>
        <end position="261"/>
    </location>
</feature>
<evidence type="ECO:0000313" key="6">
    <source>
        <dbReference type="Proteomes" id="UP000176558"/>
    </source>
</evidence>
<keyword evidence="2" id="KW-0547">Nucleotide-binding</keyword>
<evidence type="ECO:0000256" key="2">
    <source>
        <dbReference type="ARBA" id="ARBA00022741"/>
    </source>
</evidence>
<reference evidence="5 6" key="1">
    <citation type="journal article" date="2016" name="Nat. Commun.">
        <title>Thousands of microbial genomes shed light on interconnected biogeochemical processes in an aquifer system.</title>
        <authorList>
            <person name="Anantharaman K."/>
            <person name="Brown C.T."/>
            <person name="Hug L.A."/>
            <person name="Sharon I."/>
            <person name="Castelle C.J."/>
            <person name="Probst A.J."/>
            <person name="Thomas B.C."/>
            <person name="Singh A."/>
            <person name="Wilkins M.J."/>
            <person name="Karaoz U."/>
            <person name="Brodie E.L."/>
            <person name="Williams K.H."/>
            <person name="Hubbard S.S."/>
            <person name="Banfield J.F."/>
        </authorList>
    </citation>
    <scope>NUCLEOTIDE SEQUENCE [LARGE SCALE GENOMIC DNA]</scope>
</reference>
<dbReference type="SMART" id="SM00382">
    <property type="entry name" value="AAA"/>
    <property type="match status" value="1"/>
</dbReference>
<accession>A0A1G2URX5</accession>
<dbReference type="PANTHER" id="PTHR30258:SF1">
    <property type="entry name" value="PROTEIN TRANSPORT PROTEIN HOFB HOMOLOG"/>
    <property type="match status" value="1"/>
</dbReference>
<dbReference type="Proteomes" id="UP000176558">
    <property type="component" value="Unassembled WGS sequence"/>
</dbReference>
<name>A0A1G2URX5_9BACT</name>
<dbReference type="PROSITE" id="PS00662">
    <property type="entry name" value="T2SP_E"/>
    <property type="match status" value="1"/>
</dbReference>
<dbReference type="InterPro" id="IPR027417">
    <property type="entry name" value="P-loop_NTPase"/>
</dbReference>
<evidence type="ECO:0000256" key="1">
    <source>
        <dbReference type="ARBA" id="ARBA00006611"/>
    </source>
</evidence>
<gene>
    <name evidence="5" type="ORF">A3G99_03105</name>
</gene>
<dbReference type="EMBL" id="MHWT01000023">
    <property type="protein sequence ID" value="OHB12062.1"/>
    <property type="molecule type" value="Genomic_DNA"/>
</dbReference>
<comment type="caution">
    <text evidence="5">The sequence shown here is derived from an EMBL/GenBank/DDBJ whole genome shotgun (WGS) entry which is preliminary data.</text>
</comment>
<dbReference type="SUPFAM" id="SSF52540">
    <property type="entry name" value="P-loop containing nucleoside triphosphate hydrolases"/>
    <property type="match status" value="1"/>
</dbReference>
<dbReference type="Gene3D" id="3.40.50.300">
    <property type="entry name" value="P-loop containing nucleotide triphosphate hydrolases"/>
    <property type="match status" value="1"/>
</dbReference>
<evidence type="ECO:0000256" key="3">
    <source>
        <dbReference type="ARBA" id="ARBA00022840"/>
    </source>
</evidence>
<evidence type="ECO:0000313" key="5">
    <source>
        <dbReference type="EMBL" id="OHB12062.1"/>
    </source>
</evidence>
<dbReference type="InterPro" id="IPR001482">
    <property type="entry name" value="T2SS/T4SS_dom"/>
</dbReference>
<sequence>MSYSFETKSGALDISNDQITEFLEKVHSIPDVQQLIGQVLSMKKSYRITRIMEIILAGGIAIDASDIHLEPEKNYVRLRYRLDGILTDILEFDLETFNLLLSRLKLISNLKLNVTGAQDGRFSIKIKDSEIEIRTSLLPGTYGESVVLRLLNPHSLSTPLNELGINDKLLKILEHEISKPNGMVILTGPTGSGKTTTLYALLKKIHTSEVKIITIENPIEYHLPGVVQTQTDERKNYTFAEGLRSALRQDPDVIMVGEIRDRETAEIAINSALTGHLVFTTLHTNNAAGTFPRLIDFGVNPKIISSAINLATAQRLARKLCNNCKKQINLAGEEKKIIDKVLNSIVDKTYLNGLNRNHIWQAVGCDKCNMIGFKGRIGIHEGIIVDQDIETTLRGNPSEREIKKSAQNQKILDLSQDGVLKVLAGITTLEELRRIVDIERE</sequence>